<feature type="compositionally biased region" description="Low complexity" evidence="1">
    <location>
        <begin position="100"/>
        <end position="109"/>
    </location>
</feature>
<protein>
    <recommendedName>
        <fullName evidence="5">Transmembrane protein</fullName>
    </recommendedName>
</protein>
<organism evidence="3 4">
    <name type="scientific">Cyclostephanos tholiformis</name>
    <dbReference type="NCBI Taxonomy" id="382380"/>
    <lineage>
        <taxon>Eukaryota</taxon>
        <taxon>Sar</taxon>
        <taxon>Stramenopiles</taxon>
        <taxon>Ochrophyta</taxon>
        <taxon>Bacillariophyta</taxon>
        <taxon>Coscinodiscophyceae</taxon>
        <taxon>Thalassiosirophycidae</taxon>
        <taxon>Stephanodiscales</taxon>
        <taxon>Stephanodiscaceae</taxon>
        <taxon>Cyclostephanos</taxon>
    </lineage>
</organism>
<keyword evidence="4" id="KW-1185">Reference proteome</keyword>
<evidence type="ECO:0000256" key="1">
    <source>
        <dbReference type="SAM" id="MobiDB-lite"/>
    </source>
</evidence>
<dbReference type="InterPro" id="IPR009724">
    <property type="entry name" value="TMEM70"/>
</dbReference>
<dbReference type="EMBL" id="JALLPB020000217">
    <property type="protein sequence ID" value="KAL3812081.1"/>
    <property type="molecule type" value="Genomic_DNA"/>
</dbReference>
<feature type="transmembrane region" description="Helical" evidence="2">
    <location>
        <begin position="175"/>
        <end position="196"/>
    </location>
</feature>
<feature type="transmembrane region" description="Helical" evidence="2">
    <location>
        <begin position="143"/>
        <end position="163"/>
    </location>
</feature>
<evidence type="ECO:0000313" key="3">
    <source>
        <dbReference type="EMBL" id="KAL3812081.1"/>
    </source>
</evidence>
<evidence type="ECO:0000256" key="2">
    <source>
        <dbReference type="SAM" id="Phobius"/>
    </source>
</evidence>
<keyword evidence="2" id="KW-0472">Membrane</keyword>
<dbReference type="Proteomes" id="UP001530377">
    <property type="component" value="Unassembled WGS sequence"/>
</dbReference>
<evidence type="ECO:0000313" key="4">
    <source>
        <dbReference type="Proteomes" id="UP001530377"/>
    </source>
</evidence>
<reference evidence="3 4" key="1">
    <citation type="submission" date="2024-10" db="EMBL/GenBank/DDBJ databases">
        <title>Updated reference genomes for cyclostephanoid diatoms.</title>
        <authorList>
            <person name="Roberts W.R."/>
            <person name="Alverson A.J."/>
        </authorList>
    </citation>
    <scope>NUCLEOTIDE SEQUENCE [LARGE SCALE GENOMIC DNA]</scope>
    <source>
        <strain evidence="3 4">AJA228-03</strain>
    </source>
</reference>
<comment type="caution">
    <text evidence="3">The sequence shown here is derived from an EMBL/GenBank/DDBJ whole genome shotgun (WGS) entry which is preliminary data.</text>
</comment>
<feature type="compositionally biased region" description="Polar residues" evidence="1">
    <location>
        <begin position="83"/>
        <end position="93"/>
    </location>
</feature>
<accession>A0ABD3RN89</accession>
<name>A0ABD3RN89_9STRA</name>
<keyword evidence="2" id="KW-1133">Transmembrane helix</keyword>
<sequence length="331" mass="35271">MSRRGLRNAPTTIRSRSHYTALLPHHASILSRRTPRTSRGSVVVPPSNTKRMITSPPSPSRRHPWIGHYFGRYGGHSDHSARQRATTTRSYGGNENKAAPPGRESPSSDDGGRGGPASSPSSSSVVVVYEGPFASLTLKLKRISLTSAVIGVVGLPALSLFGGSSASSVPASGQLAVIVTAGIAAVGSTALLGYCFSPYVHTMERILPTSHVPTAVVEDGTARDDAGGEADVDGSGGDHRGTTGLVRIVTRDILARRVETVFDPATDVSPPPNVSSRPFCNFIVKGMPMYVHPELVHDEELRFRLLGEDMQQQAKNVEARNKAKSDDDEFL</sequence>
<feature type="region of interest" description="Disordered" evidence="1">
    <location>
        <begin position="26"/>
        <end position="123"/>
    </location>
</feature>
<dbReference type="PANTHER" id="PTHR13281:SF0">
    <property type="entry name" value="TRANSMEMBRANE PROTEIN 70, MITOCHONDRIAL"/>
    <property type="match status" value="1"/>
</dbReference>
<gene>
    <name evidence="3" type="ORF">ACHAXA_002778</name>
</gene>
<evidence type="ECO:0008006" key="5">
    <source>
        <dbReference type="Google" id="ProtNLM"/>
    </source>
</evidence>
<keyword evidence="2" id="KW-0812">Transmembrane</keyword>
<dbReference type="AlphaFoldDB" id="A0ABD3RN89"/>
<dbReference type="PANTHER" id="PTHR13281">
    <property type="entry name" value="TRANSMEMBRANE PROTEIN 70, MITOCHONDRIAL"/>
    <property type="match status" value="1"/>
</dbReference>
<proteinExistence type="predicted"/>